<dbReference type="Proteomes" id="UP000193467">
    <property type="component" value="Unassembled WGS sequence"/>
</dbReference>
<sequence length="381" mass="42813">MVVEEIDLTLSDDETSTPSDRSHGLPNATTGPLASPNRGQLRIGSARLGPGLASKELWDFEAMRAAGGLTRFMATPLKPSAAYFFERAPIKRPRRSIISLKGWTKVVQKTPERDVATKVPQINENDSPAKPAPPHPLPHHPEPVKTRLPHPLPSRPRSPSPPRASRLRSPSPPSKGVPQENRRRSPSPASRLPRWAPPSTASNDRGARWAAQSSEVEQRSRRPSPPPSSYGEQQRRGDTERYSDQRSRYFRSCSPPRERRRSRSPSPRRPPLHCRRRPSPSPPRRRPSRSPPRRSRLPPARAPPPPLPGRLPPPRLSVADRTDRCRALGVRDFQPFLQNRRVHVNWRYEYHQAQLDLILACQPERSSGPNSDPARASSTDL</sequence>
<feature type="compositionally biased region" description="Pro residues" evidence="1">
    <location>
        <begin position="300"/>
        <end position="315"/>
    </location>
</feature>
<dbReference type="AlphaFoldDB" id="A0A1Y2F032"/>
<feature type="region of interest" description="Disordered" evidence="1">
    <location>
        <begin position="1"/>
        <end position="39"/>
    </location>
</feature>
<dbReference type="InParanoid" id="A0A1Y2F032"/>
<feature type="region of interest" description="Disordered" evidence="1">
    <location>
        <begin position="107"/>
        <end position="317"/>
    </location>
</feature>
<organism evidence="2 3">
    <name type="scientific">Leucosporidium creatinivorum</name>
    <dbReference type="NCBI Taxonomy" id="106004"/>
    <lineage>
        <taxon>Eukaryota</taxon>
        <taxon>Fungi</taxon>
        <taxon>Dikarya</taxon>
        <taxon>Basidiomycota</taxon>
        <taxon>Pucciniomycotina</taxon>
        <taxon>Microbotryomycetes</taxon>
        <taxon>Leucosporidiales</taxon>
        <taxon>Leucosporidium</taxon>
    </lineage>
</organism>
<evidence type="ECO:0000256" key="1">
    <source>
        <dbReference type="SAM" id="MobiDB-lite"/>
    </source>
</evidence>
<proteinExistence type="predicted"/>
<feature type="compositionally biased region" description="Basic and acidic residues" evidence="1">
    <location>
        <begin position="233"/>
        <end position="247"/>
    </location>
</feature>
<feature type="compositionally biased region" description="Basic residues" evidence="1">
    <location>
        <begin position="270"/>
        <end position="296"/>
    </location>
</feature>
<gene>
    <name evidence="2" type="ORF">BCR35DRAFT_115950</name>
</gene>
<reference evidence="2 3" key="1">
    <citation type="submission" date="2016-07" db="EMBL/GenBank/DDBJ databases">
        <title>Pervasive Adenine N6-methylation of Active Genes in Fungi.</title>
        <authorList>
            <consortium name="DOE Joint Genome Institute"/>
            <person name="Mondo S.J."/>
            <person name="Dannebaum R.O."/>
            <person name="Kuo R.C."/>
            <person name="Labutti K."/>
            <person name="Haridas S."/>
            <person name="Kuo A."/>
            <person name="Salamov A."/>
            <person name="Ahrendt S.R."/>
            <person name="Lipzen A."/>
            <person name="Sullivan W."/>
            <person name="Andreopoulos W.B."/>
            <person name="Clum A."/>
            <person name="Lindquist E."/>
            <person name="Daum C."/>
            <person name="Ramamoorthy G.K."/>
            <person name="Gryganskyi A."/>
            <person name="Culley D."/>
            <person name="Magnuson J.K."/>
            <person name="James T.Y."/>
            <person name="O'Malley M.A."/>
            <person name="Stajich J.E."/>
            <person name="Spatafora J.W."/>
            <person name="Visel A."/>
            <person name="Grigoriev I.V."/>
        </authorList>
    </citation>
    <scope>NUCLEOTIDE SEQUENCE [LARGE SCALE GENOMIC DNA]</scope>
    <source>
        <strain evidence="2 3">62-1032</strain>
    </source>
</reference>
<evidence type="ECO:0000313" key="3">
    <source>
        <dbReference type="Proteomes" id="UP000193467"/>
    </source>
</evidence>
<dbReference type="EMBL" id="MCGR01000032">
    <property type="protein sequence ID" value="ORY77228.1"/>
    <property type="molecule type" value="Genomic_DNA"/>
</dbReference>
<accession>A0A1Y2F032</accession>
<feature type="compositionally biased region" description="Acidic residues" evidence="1">
    <location>
        <begin position="1"/>
        <end position="15"/>
    </location>
</feature>
<feature type="compositionally biased region" description="Low complexity" evidence="1">
    <location>
        <begin position="186"/>
        <end position="199"/>
    </location>
</feature>
<comment type="caution">
    <text evidence="2">The sequence shown here is derived from an EMBL/GenBank/DDBJ whole genome shotgun (WGS) entry which is preliminary data.</text>
</comment>
<name>A0A1Y2F032_9BASI</name>
<feature type="compositionally biased region" description="Pro residues" evidence="1">
    <location>
        <begin position="150"/>
        <end position="162"/>
    </location>
</feature>
<keyword evidence="3" id="KW-1185">Reference proteome</keyword>
<dbReference type="STRING" id="106004.A0A1Y2F032"/>
<evidence type="ECO:0000313" key="2">
    <source>
        <dbReference type="EMBL" id="ORY77228.1"/>
    </source>
</evidence>
<protein>
    <submittedName>
        <fullName evidence="2">Uncharacterized protein</fullName>
    </submittedName>
</protein>